<protein>
    <recommendedName>
        <fullName evidence="7 8">Small ribosomal subunit protein uS3</fullName>
    </recommendedName>
</protein>
<dbReference type="InterPro" id="IPR057258">
    <property type="entry name" value="Ribosomal_uS3"/>
</dbReference>
<reference evidence="11 12" key="1">
    <citation type="submission" date="2017-07" db="EMBL/GenBank/DDBJ databases">
        <title>Mechanisms for carbon and nitrogen cycling indicate functional differentiation within the Candidate Phyla Radiation.</title>
        <authorList>
            <person name="Danczak R.E."/>
            <person name="Johnston M.D."/>
            <person name="Kenah C."/>
            <person name="Slattery M."/>
            <person name="Wrighton K.C."/>
            <person name="Wilkins M.J."/>
        </authorList>
    </citation>
    <scope>NUCLEOTIDE SEQUENCE [LARGE SCALE GENOMIC DNA]</scope>
    <source>
        <strain evidence="11">Licking1014_7</strain>
    </source>
</reference>
<comment type="subunit">
    <text evidence="8">Part of the 30S ribosomal subunit. Forms a tight complex with proteins S10 and S14.</text>
</comment>
<evidence type="ECO:0000256" key="1">
    <source>
        <dbReference type="ARBA" id="ARBA00010761"/>
    </source>
</evidence>
<dbReference type="FunFam" id="3.30.300.20:FF:000001">
    <property type="entry name" value="30S ribosomal protein S3"/>
    <property type="match status" value="1"/>
</dbReference>
<feature type="domain" description="KH type-2" evidence="10">
    <location>
        <begin position="39"/>
        <end position="112"/>
    </location>
</feature>
<organism evidence="11 12">
    <name type="scientific">Candidatus Berkelbacteria bacterium Licking1014_7</name>
    <dbReference type="NCBI Taxonomy" id="2017147"/>
    <lineage>
        <taxon>Bacteria</taxon>
        <taxon>Candidatus Berkelbacteria</taxon>
    </lineage>
</organism>
<keyword evidence="3 8" id="KW-0694">RNA-binding</keyword>
<evidence type="ECO:0000256" key="5">
    <source>
        <dbReference type="ARBA" id="ARBA00023274"/>
    </source>
</evidence>
<evidence type="ECO:0000256" key="7">
    <source>
        <dbReference type="ARBA" id="ARBA00035257"/>
    </source>
</evidence>
<dbReference type="InterPro" id="IPR018280">
    <property type="entry name" value="Ribosomal_uS3_CS"/>
</dbReference>
<dbReference type="EMBL" id="VMGK01000002">
    <property type="protein sequence ID" value="TSC93391.1"/>
    <property type="molecule type" value="Genomic_DNA"/>
</dbReference>
<dbReference type="NCBIfam" id="TIGR01009">
    <property type="entry name" value="rpsC_bact"/>
    <property type="match status" value="1"/>
</dbReference>
<dbReference type="InterPro" id="IPR001351">
    <property type="entry name" value="Ribosomal_uS3_C"/>
</dbReference>
<dbReference type="PANTHER" id="PTHR11760">
    <property type="entry name" value="30S/40S RIBOSOMAL PROTEIN S3"/>
    <property type="match status" value="1"/>
</dbReference>
<dbReference type="Gene3D" id="3.30.300.20">
    <property type="match status" value="1"/>
</dbReference>
<dbReference type="AlphaFoldDB" id="A0A554LKJ9"/>
<dbReference type="GO" id="GO:0003735">
    <property type="term" value="F:structural constituent of ribosome"/>
    <property type="evidence" value="ECO:0007669"/>
    <property type="project" value="InterPro"/>
</dbReference>
<dbReference type="PROSITE" id="PS00548">
    <property type="entry name" value="RIBOSOMAL_S3"/>
    <property type="match status" value="1"/>
</dbReference>
<evidence type="ECO:0000256" key="2">
    <source>
        <dbReference type="ARBA" id="ARBA00022730"/>
    </source>
</evidence>
<dbReference type="InterPro" id="IPR004087">
    <property type="entry name" value="KH_dom"/>
</dbReference>
<dbReference type="PANTHER" id="PTHR11760:SF19">
    <property type="entry name" value="SMALL RIBOSOMAL SUBUNIT PROTEIN US3C"/>
    <property type="match status" value="1"/>
</dbReference>
<evidence type="ECO:0000313" key="12">
    <source>
        <dbReference type="Proteomes" id="UP000315689"/>
    </source>
</evidence>
<comment type="similarity">
    <text evidence="1 8 9">Belongs to the universal ribosomal protein uS3 family.</text>
</comment>
<evidence type="ECO:0000256" key="4">
    <source>
        <dbReference type="ARBA" id="ARBA00022980"/>
    </source>
</evidence>
<comment type="function">
    <text evidence="6 8">Binds the lower part of the 30S subunit head. Binds mRNA in the 70S ribosome, positioning it for translation.</text>
</comment>
<dbReference type="Proteomes" id="UP000315689">
    <property type="component" value="Unassembled WGS sequence"/>
</dbReference>
<evidence type="ECO:0000256" key="8">
    <source>
        <dbReference type="HAMAP-Rule" id="MF_01309"/>
    </source>
</evidence>
<proteinExistence type="inferred from homology"/>
<dbReference type="InterPro" id="IPR015946">
    <property type="entry name" value="KH_dom-like_a/b"/>
</dbReference>
<dbReference type="InterPro" id="IPR004044">
    <property type="entry name" value="KH_dom_type_2"/>
</dbReference>
<dbReference type="GO" id="GO:0022627">
    <property type="term" value="C:cytosolic small ribosomal subunit"/>
    <property type="evidence" value="ECO:0007669"/>
    <property type="project" value="TreeGrafter"/>
</dbReference>
<dbReference type="Pfam" id="PF00189">
    <property type="entry name" value="Ribosomal_S3_C"/>
    <property type="match status" value="1"/>
</dbReference>
<sequence>MGQKVNPISIRLPLNKNWRSIWYAKGKVYTEFLIQDAKIRKAIAEKVGPSAGIDKIIIKRSADEIKVQIHTSKPGLLIGRQGQGINDVKSFILKKVFKNQKTNLHLEIMEYKKPELSATIVAENIGYQISKRMHYKRAIKQAIAKTKDAGAKGIKVQVSGRLAGKEIARSEKYQQGQIPTSTFRANIDFSVYHAQTTYGTIGIKVWIYK</sequence>
<keyword evidence="4 8" id="KW-0689">Ribosomal protein</keyword>
<dbReference type="Gene3D" id="3.30.1140.32">
    <property type="entry name" value="Ribosomal protein S3, C-terminal domain"/>
    <property type="match status" value="1"/>
</dbReference>
<dbReference type="SMART" id="SM00322">
    <property type="entry name" value="KH"/>
    <property type="match status" value="1"/>
</dbReference>
<evidence type="ECO:0000256" key="9">
    <source>
        <dbReference type="RuleBase" id="RU003624"/>
    </source>
</evidence>
<evidence type="ECO:0000256" key="3">
    <source>
        <dbReference type="ARBA" id="ARBA00022884"/>
    </source>
</evidence>
<dbReference type="InterPro" id="IPR005704">
    <property type="entry name" value="Ribosomal_uS3_bac-typ"/>
</dbReference>
<evidence type="ECO:0000313" key="11">
    <source>
        <dbReference type="EMBL" id="TSC93391.1"/>
    </source>
</evidence>
<comment type="caution">
    <text evidence="11">The sequence shown here is derived from an EMBL/GenBank/DDBJ whole genome shotgun (WGS) entry which is preliminary data.</text>
</comment>
<dbReference type="PROSITE" id="PS50823">
    <property type="entry name" value="KH_TYPE_2"/>
    <property type="match status" value="1"/>
</dbReference>
<dbReference type="GO" id="GO:0019843">
    <property type="term" value="F:rRNA binding"/>
    <property type="evidence" value="ECO:0007669"/>
    <property type="project" value="UniProtKB-UniRule"/>
</dbReference>
<keyword evidence="5 8" id="KW-0687">Ribonucleoprotein</keyword>
<evidence type="ECO:0000259" key="10">
    <source>
        <dbReference type="PROSITE" id="PS50823"/>
    </source>
</evidence>
<dbReference type="SUPFAM" id="SSF54821">
    <property type="entry name" value="Ribosomal protein S3 C-terminal domain"/>
    <property type="match status" value="1"/>
</dbReference>
<dbReference type="GO" id="GO:0006412">
    <property type="term" value="P:translation"/>
    <property type="evidence" value="ECO:0007669"/>
    <property type="project" value="UniProtKB-UniRule"/>
</dbReference>
<keyword evidence="2 8" id="KW-0699">rRNA-binding</keyword>
<dbReference type="Pfam" id="PF07650">
    <property type="entry name" value="KH_2"/>
    <property type="match status" value="1"/>
</dbReference>
<accession>A0A554LKJ9</accession>
<name>A0A554LKJ9_9BACT</name>
<dbReference type="SUPFAM" id="SSF54814">
    <property type="entry name" value="Prokaryotic type KH domain (KH-domain type II)"/>
    <property type="match status" value="1"/>
</dbReference>
<dbReference type="GO" id="GO:0003729">
    <property type="term" value="F:mRNA binding"/>
    <property type="evidence" value="ECO:0007669"/>
    <property type="project" value="UniProtKB-UniRule"/>
</dbReference>
<dbReference type="CDD" id="cd02412">
    <property type="entry name" value="KH-II_30S_S3"/>
    <property type="match status" value="1"/>
</dbReference>
<evidence type="ECO:0000256" key="6">
    <source>
        <dbReference type="ARBA" id="ARBA00024998"/>
    </source>
</evidence>
<gene>
    <name evidence="8" type="primary">rpsC</name>
    <name evidence="11" type="ORF">CEN89_66</name>
</gene>
<dbReference type="InterPro" id="IPR009019">
    <property type="entry name" value="KH_sf_prok-type"/>
</dbReference>
<dbReference type="HAMAP" id="MF_01309_B">
    <property type="entry name" value="Ribosomal_uS3_B"/>
    <property type="match status" value="1"/>
</dbReference>
<dbReference type="InterPro" id="IPR036419">
    <property type="entry name" value="Ribosomal_S3_C_sf"/>
</dbReference>